<dbReference type="AlphaFoldDB" id="A0A1H6FBL3"/>
<dbReference type="PROSITE" id="PS50110">
    <property type="entry name" value="RESPONSE_REGULATORY"/>
    <property type="match status" value="1"/>
</dbReference>
<dbReference type="OrthoDB" id="5700660at2"/>
<dbReference type="EMBL" id="FMSV02000531">
    <property type="protein sequence ID" value="SEH07490.1"/>
    <property type="molecule type" value="Genomic_DNA"/>
</dbReference>
<dbReference type="SUPFAM" id="SSF52172">
    <property type="entry name" value="CheY-like"/>
    <property type="match status" value="1"/>
</dbReference>
<evidence type="ECO:0000313" key="5">
    <source>
        <dbReference type="Proteomes" id="UP000236724"/>
    </source>
</evidence>
<dbReference type="GO" id="GO:0000160">
    <property type="term" value="P:phosphorelay signal transduction system"/>
    <property type="evidence" value="ECO:0007669"/>
    <property type="project" value="InterPro"/>
</dbReference>
<evidence type="ECO:0000256" key="1">
    <source>
        <dbReference type="ARBA" id="ARBA00022553"/>
    </source>
</evidence>
<protein>
    <submittedName>
        <fullName evidence="4">Response regulator SaeR</fullName>
    </submittedName>
</protein>
<feature type="domain" description="Response regulatory" evidence="3">
    <location>
        <begin position="6"/>
        <end position="121"/>
    </location>
</feature>
<feature type="modified residue" description="4-aspartylphosphate" evidence="2">
    <location>
        <position position="55"/>
    </location>
</feature>
<organism evidence="4 5">
    <name type="scientific">Candidatus Venteria ishoeyi</name>
    <dbReference type="NCBI Taxonomy" id="1899563"/>
    <lineage>
        <taxon>Bacteria</taxon>
        <taxon>Pseudomonadati</taxon>
        <taxon>Pseudomonadota</taxon>
        <taxon>Gammaproteobacteria</taxon>
        <taxon>Thiotrichales</taxon>
        <taxon>Thiotrichaceae</taxon>
        <taxon>Venteria</taxon>
    </lineage>
</organism>
<evidence type="ECO:0000256" key="2">
    <source>
        <dbReference type="PROSITE-ProRule" id="PRU00169"/>
    </source>
</evidence>
<dbReference type="PANTHER" id="PTHR44591:SF3">
    <property type="entry name" value="RESPONSE REGULATORY DOMAIN-CONTAINING PROTEIN"/>
    <property type="match status" value="1"/>
</dbReference>
<evidence type="ECO:0000259" key="3">
    <source>
        <dbReference type="PROSITE" id="PS50110"/>
    </source>
</evidence>
<dbReference type="InterPro" id="IPR011006">
    <property type="entry name" value="CheY-like_superfamily"/>
</dbReference>
<dbReference type="InterPro" id="IPR001789">
    <property type="entry name" value="Sig_transdc_resp-reg_receiver"/>
</dbReference>
<keyword evidence="1 2" id="KW-0597">Phosphoprotein</keyword>
<name>A0A1H6FBL3_9GAMM</name>
<dbReference type="RefSeq" id="WP_103921135.1">
    <property type="nucleotide sequence ID" value="NZ_FMSV02000531.1"/>
</dbReference>
<accession>A0A1H6FBL3</accession>
<dbReference type="CDD" id="cd00156">
    <property type="entry name" value="REC"/>
    <property type="match status" value="1"/>
</dbReference>
<dbReference type="Gene3D" id="3.40.50.2300">
    <property type="match status" value="1"/>
</dbReference>
<keyword evidence="5" id="KW-1185">Reference proteome</keyword>
<dbReference type="Pfam" id="PF00072">
    <property type="entry name" value="Response_reg"/>
    <property type="match status" value="1"/>
</dbReference>
<dbReference type="SMART" id="SM00448">
    <property type="entry name" value="REC"/>
    <property type="match status" value="1"/>
</dbReference>
<dbReference type="Proteomes" id="UP000236724">
    <property type="component" value="Unassembled WGS sequence"/>
</dbReference>
<reference evidence="4 5" key="1">
    <citation type="submission" date="2016-10" db="EMBL/GenBank/DDBJ databases">
        <authorList>
            <person name="de Groot N.N."/>
        </authorList>
    </citation>
    <scope>NUCLEOTIDE SEQUENCE [LARGE SCALE GENOMIC DNA]</scope>
    <source>
        <strain evidence="4">MBHS1</strain>
    </source>
</reference>
<dbReference type="PANTHER" id="PTHR44591">
    <property type="entry name" value="STRESS RESPONSE REGULATOR PROTEIN 1"/>
    <property type="match status" value="1"/>
</dbReference>
<evidence type="ECO:0000313" key="4">
    <source>
        <dbReference type="EMBL" id="SEH07490.1"/>
    </source>
</evidence>
<proteinExistence type="predicted"/>
<sequence>MERQYRLLIIDDEDAILDPYQAFFRKRKFHVDTAHNGKEGLEKLHQDEFDVAIVDIAMPVMDGISMIRAAREAGIDTDFILLTGHGGEKEAVEALNLHVEAWFYKHEIELPELLEKVQEFAEGMPLDEVRRVLSVIPEGEPV</sequence>
<dbReference type="InterPro" id="IPR050595">
    <property type="entry name" value="Bact_response_regulator"/>
</dbReference>
<gene>
    <name evidence="4" type="primary">saeR</name>
    <name evidence="4" type="ORF">MBHS_03365</name>
</gene>